<proteinExistence type="predicted"/>
<gene>
    <name evidence="1" type="ORF">FIBSPDRAFT_961250</name>
</gene>
<keyword evidence="2" id="KW-1185">Reference proteome</keyword>
<reference evidence="1 2" key="1">
    <citation type="journal article" date="2016" name="Mol. Biol. Evol.">
        <title>Comparative Genomics of Early-Diverging Mushroom-Forming Fungi Provides Insights into the Origins of Lignocellulose Decay Capabilities.</title>
        <authorList>
            <person name="Nagy L.G."/>
            <person name="Riley R."/>
            <person name="Tritt A."/>
            <person name="Adam C."/>
            <person name="Daum C."/>
            <person name="Floudas D."/>
            <person name="Sun H."/>
            <person name="Yadav J.S."/>
            <person name="Pangilinan J."/>
            <person name="Larsson K.H."/>
            <person name="Matsuura K."/>
            <person name="Barry K."/>
            <person name="Labutti K."/>
            <person name="Kuo R."/>
            <person name="Ohm R.A."/>
            <person name="Bhattacharya S.S."/>
            <person name="Shirouzu T."/>
            <person name="Yoshinaga Y."/>
            <person name="Martin F.M."/>
            <person name="Grigoriev I.V."/>
            <person name="Hibbett D.S."/>
        </authorList>
    </citation>
    <scope>NUCLEOTIDE SEQUENCE [LARGE SCALE GENOMIC DNA]</scope>
    <source>
        <strain evidence="1 2">CBS 109695</strain>
    </source>
</reference>
<dbReference type="Proteomes" id="UP000076532">
    <property type="component" value="Unassembled WGS sequence"/>
</dbReference>
<accession>A0A166BDR3</accession>
<organism evidence="1 2">
    <name type="scientific">Athelia psychrophila</name>
    <dbReference type="NCBI Taxonomy" id="1759441"/>
    <lineage>
        <taxon>Eukaryota</taxon>
        <taxon>Fungi</taxon>
        <taxon>Dikarya</taxon>
        <taxon>Basidiomycota</taxon>
        <taxon>Agaricomycotina</taxon>
        <taxon>Agaricomycetes</taxon>
        <taxon>Agaricomycetidae</taxon>
        <taxon>Atheliales</taxon>
        <taxon>Atheliaceae</taxon>
        <taxon>Athelia</taxon>
    </lineage>
</organism>
<protein>
    <submittedName>
        <fullName evidence="1">Uncharacterized protein</fullName>
    </submittedName>
</protein>
<evidence type="ECO:0000313" key="2">
    <source>
        <dbReference type="Proteomes" id="UP000076532"/>
    </source>
</evidence>
<dbReference type="OrthoDB" id="2677451at2759"/>
<dbReference type="AlphaFoldDB" id="A0A166BDR3"/>
<dbReference type="EMBL" id="KV417645">
    <property type="protein sequence ID" value="KZP12539.1"/>
    <property type="molecule type" value="Genomic_DNA"/>
</dbReference>
<evidence type="ECO:0000313" key="1">
    <source>
        <dbReference type="EMBL" id="KZP12539.1"/>
    </source>
</evidence>
<sequence length="243" mass="26977">MSSSDQLDTEELTSRIWDGCGRCTAQNATFLLGMTDELPELSPTEKRQLLMVQALSDAENSGGYPPPTASELCEGSGIDEPDNSHKVPFYIPQNTTNPDVANANILIHFSESDYQTDVSERICTSMGLPSTYDKLGCKLTMTPKAAVLRLLTSDDLKMVFEAVNDARKEQVKGNGRGKLKKIAVEIINLCPTKTKKKAEPKQKRTQLDDTPASMNPYTAEYQLLARPEGKLRCSTHRRQNRFC</sequence>
<name>A0A166BDR3_9AGAM</name>